<dbReference type="Pfam" id="PF03551">
    <property type="entry name" value="PadR"/>
    <property type="match status" value="1"/>
</dbReference>
<dbReference type="SUPFAM" id="SSF46785">
    <property type="entry name" value="Winged helix' DNA-binding domain"/>
    <property type="match status" value="1"/>
</dbReference>
<dbReference type="InterPro" id="IPR036390">
    <property type="entry name" value="WH_DNA-bd_sf"/>
</dbReference>
<name>A0A3G9JAF8_9FIRM</name>
<feature type="coiled-coil region" evidence="1">
    <location>
        <begin position="114"/>
        <end position="141"/>
    </location>
</feature>
<dbReference type="Pfam" id="PF10400">
    <property type="entry name" value="Vir_act_alpha_C"/>
    <property type="match status" value="1"/>
</dbReference>
<dbReference type="InterPro" id="IPR005149">
    <property type="entry name" value="Tscrpt_reg_PadR_N"/>
</dbReference>
<dbReference type="EMBL" id="AP019309">
    <property type="protein sequence ID" value="BBH27546.1"/>
    <property type="molecule type" value="Genomic_DNA"/>
</dbReference>
<keyword evidence="1" id="KW-0175">Coiled coil</keyword>
<feature type="domain" description="Transcription regulator PadR C-terminal" evidence="3">
    <location>
        <begin position="95"/>
        <end position="172"/>
    </location>
</feature>
<feature type="domain" description="Transcription regulator PadR N-terminal" evidence="2">
    <location>
        <begin position="8"/>
        <end position="81"/>
    </location>
</feature>
<sequence>MRTLKYAILGLVSQKPMTGYDIYKEFDGPIGNFWSAKHSQIYPELKKLTQEKLLNYEMPESGESLKKKVYTITEAGAKELDAWLSEDEELAPTAKDVFRLRMYFCERMDPSLVKDLLLSQLDKHEDKLASLKSSMDEHYTKKPTKAQLGDYLVLSGAISREEAYCDWIRSCLPYFK</sequence>
<evidence type="ECO:0000256" key="1">
    <source>
        <dbReference type="SAM" id="Coils"/>
    </source>
</evidence>
<dbReference type="FunCoup" id="A0A3G9JAF8">
    <property type="interactions" value="8"/>
</dbReference>
<evidence type="ECO:0000259" key="3">
    <source>
        <dbReference type="Pfam" id="PF10400"/>
    </source>
</evidence>
<gene>
    <name evidence="4" type="ORF">SG0102_24800</name>
</gene>
<reference evidence="4 5" key="1">
    <citation type="submission" date="2018-11" db="EMBL/GenBank/DDBJ databases">
        <title>Novel Erysipelotrichaceae bacterium isolated from small intestine of a swine.</title>
        <authorList>
            <person name="Kim J.S."/>
            <person name="Choe H."/>
            <person name="Lee Y.R."/>
            <person name="Kim K.M."/>
            <person name="Park D.S."/>
        </authorList>
    </citation>
    <scope>NUCLEOTIDE SEQUENCE [LARGE SCALE GENOMIC DNA]</scope>
    <source>
        <strain evidence="4 5">SG0102</strain>
    </source>
</reference>
<dbReference type="Gene3D" id="1.10.10.10">
    <property type="entry name" value="Winged helix-like DNA-binding domain superfamily/Winged helix DNA-binding domain"/>
    <property type="match status" value="1"/>
</dbReference>
<evidence type="ECO:0000313" key="5">
    <source>
        <dbReference type="Proteomes" id="UP000268059"/>
    </source>
</evidence>
<dbReference type="KEGG" id="ebm:SG0102_24800"/>
<evidence type="ECO:0000259" key="2">
    <source>
        <dbReference type="Pfam" id="PF03551"/>
    </source>
</evidence>
<protein>
    <submittedName>
        <fullName evidence="4">Transcriptional regulator</fullName>
    </submittedName>
</protein>
<dbReference type="InParanoid" id="A0A3G9JAF8"/>
<dbReference type="OrthoDB" id="8595425at2"/>
<accession>A0A3G9JAF8</accession>
<keyword evidence="5" id="KW-1185">Reference proteome</keyword>
<dbReference type="AlphaFoldDB" id="A0A3G9JAF8"/>
<dbReference type="RefSeq" id="WP_125120262.1">
    <property type="nucleotide sequence ID" value="NZ_AP019309.1"/>
</dbReference>
<proteinExistence type="predicted"/>
<organism evidence="4 5">
    <name type="scientific">Intestinibaculum porci</name>
    <dbReference type="NCBI Taxonomy" id="2487118"/>
    <lineage>
        <taxon>Bacteria</taxon>
        <taxon>Bacillati</taxon>
        <taxon>Bacillota</taxon>
        <taxon>Erysipelotrichia</taxon>
        <taxon>Erysipelotrichales</taxon>
        <taxon>Erysipelotrichaceae</taxon>
        <taxon>Intestinibaculum</taxon>
    </lineage>
</organism>
<dbReference type="Proteomes" id="UP000268059">
    <property type="component" value="Chromosome"/>
</dbReference>
<dbReference type="InterPro" id="IPR018309">
    <property type="entry name" value="Tscrpt_reg_PadR_C"/>
</dbReference>
<evidence type="ECO:0000313" key="4">
    <source>
        <dbReference type="EMBL" id="BBH27546.1"/>
    </source>
</evidence>
<dbReference type="PANTHER" id="PTHR43252:SF6">
    <property type="entry name" value="NEGATIVE TRANSCRIPTION REGULATOR PADR"/>
    <property type="match status" value="1"/>
</dbReference>
<dbReference type="InterPro" id="IPR036388">
    <property type="entry name" value="WH-like_DNA-bd_sf"/>
</dbReference>
<dbReference type="Gene3D" id="6.10.140.190">
    <property type="match status" value="1"/>
</dbReference>
<dbReference type="PANTHER" id="PTHR43252">
    <property type="entry name" value="TRANSCRIPTIONAL REGULATOR YQJI"/>
    <property type="match status" value="1"/>
</dbReference>